<dbReference type="EC" id="6.3.5.4" evidence="2"/>
<evidence type="ECO:0000256" key="7">
    <source>
        <dbReference type="ARBA" id="ARBA00022888"/>
    </source>
</evidence>
<dbReference type="EMBL" id="JAEDAH010000020">
    <property type="protein sequence ID" value="MCA6062867.1"/>
    <property type="molecule type" value="Genomic_DNA"/>
</dbReference>
<comment type="pathway">
    <text evidence="9">Amino-acid biosynthesis.</text>
</comment>
<proteinExistence type="inferred from homology"/>
<dbReference type="CDD" id="cd00712">
    <property type="entry name" value="AsnB"/>
    <property type="match status" value="1"/>
</dbReference>
<evidence type="ECO:0000256" key="10">
    <source>
        <dbReference type="ARBA" id="ARBA00048741"/>
    </source>
</evidence>
<comment type="catalytic activity">
    <reaction evidence="10">
        <text>L-aspartate + L-glutamine + ATP + H2O = L-asparagine + L-glutamate + AMP + diphosphate + H(+)</text>
        <dbReference type="Rhea" id="RHEA:12228"/>
        <dbReference type="ChEBI" id="CHEBI:15377"/>
        <dbReference type="ChEBI" id="CHEBI:15378"/>
        <dbReference type="ChEBI" id="CHEBI:29985"/>
        <dbReference type="ChEBI" id="CHEBI:29991"/>
        <dbReference type="ChEBI" id="CHEBI:30616"/>
        <dbReference type="ChEBI" id="CHEBI:33019"/>
        <dbReference type="ChEBI" id="CHEBI:58048"/>
        <dbReference type="ChEBI" id="CHEBI:58359"/>
        <dbReference type="ChEBI" id="CHEBI:456215"/>
        <dbReference type="EC" id="6.3.5.4"/>
    </reaction>
</comment>
<dbReference type="RefSeq" id="WP_225672301.1">
    <property type="nucleotide sequence ID" value="NZ_JAEDAH010000020.1"/>
</dbReference>
<dbReference type="SUPFAM" id="SSF56235">
    <property type="entry name" value="N-terminal nucleophile aminohydrolases (Ntn hydrolases)"/>
    <property type="match status" value="1"/>
</dbReference>
<sequence length="497" mass="55112">MCGVILLAGPVAAERLPECLERLQHRGPDASDTWHNGDLAMGFARLAINDSTPAGGQPFIYGDFVSAVNGEIFNSVPLRSRYTLELSSDNDCHVIPALLQRQGLNAVTELDGFFAGVIYDQKNQQVYCLRDPLGKKPLFVGRSGSEVFVSSELKALDRVDEFQEVPSGVCQFNLFTGELTPVVTNTLAAQAGITMPSAEKLSHLRHLLTNAVNKRLPVVQEPFGVFLSGGLDSSIVAALVHAQRQNVVYYTLSSGDAADEYYVRLLADTLGLSALRVVPLPAADELDVLIRSLVYTTESFNPSLISNGLCTYLLAQAARKDGLKVVLSGEGADELFGGYHYFSADGPWYETRKQLLADLRNTELRRVDLTCMAHGIEVRCPFMDRDLVTWAMGLSYDDLYRRSATEKQNKLILRAAMEAYLPDEIIWRKKVSCDVGSGMRQRVVGHLRKQHDSEREALKAIWQEQFAGRYPSQCGHPYFSAYPVFDDLIDRRGAVHR</sequence>
<dbReference type="Proteomes" id="UP000714380">
    <property type="component" value="Unassembled WGS sequence"/>
</dbReference>
<keyword evidence="5" id="KW-0547">Nucleotide-binding</keyword>
<dbReference type="InterPro" id="IPR006426">
    <property type="entry name" value="Asn_synth_AEB"/>
</dbReference>
<evidence type="ECO:0000256" key="1">
    <source>
        <dbReference type="ARBA" id="ARBA00005752"/>
    </source>
</evidence>
<evidence type="ECO:0000256" key="9">
    <source>
        <dbReference type="ARBA" id="ARBA00029440"/>
    </source>
</evidence>
<dbReference type="Gene3D" id="3.40.50.620">
    <property type="entry name" value="HUPs"/>
    <property type="match status" value="1"/>
</dbReference>
<keyword evidence="8" id="KW-0315">Glutamine amidotransferase</keyword>
<comment type="similarity">
    <text evidence="1">Belongs to the asparagine synthetase family.</text>
</comment>
<dbReference type="PIRSF" id="PIRSF001589">
    <property type="entry name" value="Asn_synthetase_glu-h"/>
    <property type="match status" value="1"/>
</dbReference>
<keyword evidence="6" id="KW-0067">ATP-binding</keyword>
<organism evidence="12 13">
    <name type="scientific">Thalassolituus marinus</name>
    <dbReference type="NCBI Taxonomy" id="671053"/>
    <lineage>
        <taxon>Bacteria</taxon>
        <taxon>Pseudomonadati</taxon>
        <taxon>Pseudomonadota</taxon>
        <taxon>Gammaproteobacteria</taxon>
        <taxon>Oceanospirillales</taxon>
        <taxon>Oceanospirillaceae</taxon>
        <taxon>Thalassolituus</taxon>
    </lineage>
</organism>
<keyword evidence="3" id="KW-0436">Ligase</keyword>
<evidence type="ECO:0000313" key="13">
    <source>
        <dbReference type="Proteomes" id="UP000714380"/>
    </source>
</evidence>
<accession>A0ABS7ZP53</accession>
<reference evidence="12 13" key="1">
    <citation type="submission" date="2020-12" db="EMBL/GenBank/DDBJ databases">
        <title>Novel Thalassolituus-related marine hydrocarbonoclastic bacteria mediated algae-derived hydrocarbons mineralization in twilight zone of the northern South China Sea.</title>
        <authorList>
            <person name="Dong C."/>
        </authorList>
    </citation>
    <scope>NUCLEOTIDE SEQUENCE [LARGE SCALE GENOMIC DNA]</scope>
    <source>
        <strain evidence="12 13">IMCC1826</strain>
    </source>
</reference>
<keyword evidence="7" id="KW-0061">Asparagine biosynthesis</keyword>
<dbReference type="InterPro" id="IPR014729">
    <property type="entry name" value="Rossmann-like_a/b/a_fold"/>
</dbReference>
<keyword evidence="13" id="KW-1185">Reference proteome</keyword>
<dbReference type="Pfam" id="PF13537">
    <property type="entry name" value="GATase_7"/>
    <property type="match status" value="1"/>
</dbReference>
<evidence type="ECO:0000259" key="11">
    <source>
        <dbReference type="PROSITE" id="PS51278"/>
    </source>
</evidence>
<dbReference type="InterPro" id="IPR050795">
    <property type="entry name" value="Asn_Synthetase"/>
</dbReference>
<dbReference type="Pfam" id="PF00733">
    <property type="entry name" value="Asn_synthase"/>
    <property type="match status" value="2"/>
</dbReference>
<comment type="caution">
    <text evidence="12">The sequence shown here is derived from an EMBL/GenBank/DDBJ whole genome shotgun (WGS) entry which is preliminary data.</text>
</comment>
<evidence type="ECO:0000313" key="12">
    <source>
        <dbReference type="EMBL" id="MCA6062867.1"/>
    </source>
</evidence>
<dbReference type="SUPFAM" id="SSF52402">
    <property type="entry name" value="Adenine nucleotide alpha hydrolases-like"/>
    <property type="match status" value="1"/>
</dbReference>
<dbReference type="PANTHER" id="PTHR11772">
    <property type="entry name" value="ASPARAGINE SYNTHETASE"/>
    <property type="match status" value="1"/>
</dbReference>
<gene>
    <name evidence="12" type="ORF">I9W95_04515</name>
</gene>
<protein>
    <recommendedName>
        <fullName evidence="2">asparagine synthase (glutamine-hydrolyzing)</fullName>
        <ecNumber evidence="2">6.3.5.4</ecNumber>
    </recommendedName>
</protein>
<dbReference type="CDD" id="cd01991">
    <property type="entry name" value="Asn_synthase_B_C"/>
    <property type="match status" value="1"/>
</dbReference>
<evidence type="ECO:0000256" key="3">
    <source>
        <dbReference type="ARBA" id="ARBA00022598"/>
    </source>
</evidence>
<dbReference type="InterPro" id="IPR033738">
    <property type="entry name" value="AsnB_N"/>
</dbReference>
<dbReference type="InterPro" id="IPR001962">
    <property type="entry name" value="Asn_synthase"/>
</dbReference>
<evidence type="ECO:0000256" key="8">
    <source>
        <dbReference type="ARBA" id="ARBA00022962"/>
    </source>
</evidence>
<dbReference type="Gene3D" id="3.60.20.10">
    <property type="entry name" value="Glutamine Phosphoribosylpyrophosphate, subunit 1, domain 1"/>
    <property type="match status" value="1"/>
</dbReference>
<name>A0ABS7ZP53_9GAMM</name>
<evidence type="ECO:0000256" key="5">
    <source>
        <dbReference type="ARBA" id="ARBA00022741"/>
    </source>
</evidence>
<evidence type="ECO:0000256" key="2">
    <source>
        <dbReference type="ARBA" id="ARBA00012737"/>
    </source>
</evidence>
<dbReference type="InterPro" id="IPR017932">
    <property type="entry name" value="GATase_2_dom"/>
</dbReference>
<feature type="domain" description="Glutamine amidotransferase type-2" evidence="11">
    <location>
        <begin position="2"/>
        <end position="185"/>
    </location>
</feature>
<keyword evidence="4" id="KW-0028">Amino-acid biosynthesis</keyword>
<evidence type="ECO:0000256" key="4">
    <source>
        <dbReference type="ARBA" id="ARBA00022605"/>
    </source>
</evidence>
<dbReference type="InterPro" id="IPR029055">
    <property type="entry name" value="Ntn_hydrolases_N"/>
</dbReference>
<dbReference type="PANTHER" id="PTHR11772:SF2">
    <property type="entry name" value="ASPARAGINE SYNTHETASE [GLUTAMINE-HYDROLYZING]"/>
    <property type="match status" value="1"/>
</dbReference>
<dbReference type="PROSITE" id="PS51278">
    <property type="entry name" value="GATASE_TYPE_2"/>
    <property type="match status" value="1"/>
</dbReference>
<evidence type="ECO:0000256" key="6">
    <source>
        <dbReference type="ARBA" id="ARBA00022840"/>
    </source>
</evidence>